<feature type="domain" description="RRM" evidence="7">
    <location>
        <begin position="85"/>
        <end position="157"/>
    </location>
</feature>
<name>A0A5C6N9B4_9TELE</name>
<dbReference type="InterPro" id="IPR035979">
    <property type="entry name" value="RBD_domain_sf"/>
</dbReference>
<proteinExistence type="predicted"/>
<evidence type="ECO:0000256" key="1">
    <source>
        <dbReference type="ARBA" id="ARBA00004324"/>
    </source>
</evidence>
<dbReference type="Gene3D" id="6.10.250.1170">
    <property type="match status" value="1"/>
</dbReference>
<dbReference type="InterPro" id="IPR012975">
    <property type="entry name" value="NOPS"/>
</dbReference>
<dbReference type="Gene3D" id="3.30.70.330">
    <property type="match status" value="2"/>
</dbReference>
<dbReference type="InterPro" id="IPR000198">
    <property type="entry name" value="RhoGAP_dom"/>
</dbReference>
<feature type="compositionally biased region" description="Polar residues" evidence="6">
    <location>
        <begin position="1484"/>
        <end position="1493"/>
    </location>
</feature>
<feature type="compositionally biased region" description="Polar residues" evidence="6">
    <location>
        <begin position="441"/>
        <end position="462"/>
    </location>
</feature>
<keyword evidence="2" id="KW-0343">GTPase activation</keyword>
<evidence type="ECO:0000259" key="8">
    <source>
        <dbReference type="PROSITE" id="PS50200"/>
    </source>
</evidence>
<comment type="caution">
    <text evidence="10">The sequence shown here is derived from an EMBL/GenBank/DDBJ whole genome shotgun (WGS) entry which is preliminary data.</text>
</comment>
<dbReference type="Pfam" id="PF08075">
    <property type="entry name" value="NOPS"/>
    <property type="match status" value="1"/>
</dbReference>
<dbReference type="Gene3D" id="3.10.20.90">
    <property type="entry name" value="Phosphatidylinositol 3-kinase Catalytic Subunit, Chain A, domain 1"/>
    <property type="match status" value="1"/>
</dbReference>
<feature type="compositionally biased region" description="Polar residues" evidence="6">
    <location>
        <begin position="1645"/>
        <end position="1654"/>
    </location>
</feature>
<feature type="compositionally biased region" description="Gly residues" evidence="6">
    <location>
        <begin position="416"/>
        <end position="435"/>
    </location>
</feature>
<feature type="compositionally biased region" description="Basic and acidic residues" evidence="6">
    <location>
        <begin position="355"/>
        <end position="380"/>
    </location>
</feature>
<dbReference type="SUPFAM" id="SSF54928">
    <property type="entry name" value="RNA-binding domain, RBD"/>
    <property type="match status" value="1"/>
</dbReference>
<feature type="compositionally biased region" description="Basic and acidic residues" evidence="6">
    <location>
        <begin position="1043"/>
        <end position="1197"/>
    </location>
</feature>
<feature type="region of interest" description="Disordered" evidence="6">
    <location>
        <begin position="1375"/>
        <end position="1430"/>
    </location>
</feature>
<feature type="domain" description="Rho-GAP" evidence="9">
    <location>
        <begin position="822"/>
        <end position="1011"/>
    </location>
</feature>
<feature type="compositionally biased region" description="Basic and acidic residues" evidence="6">
    <location>
        <begin position="991"/>
        <end position="1036"/>
    </location>
</feature>
<dbReference type="Pfam" id="PF22286">
    <property type="entry name" value="RHG20_PH"/>
    <property type="match status" value="1"/>
</dbReference>
<dbReference type="Pfam" id="PF00620">
    <property type="entry name" value="RhoGAP"/>
    <property type="match status" value="1"/>
</dbReference>
<feature type="compositionally biased region" description="Low complexity" evidence="6">
    <location>
        <begin position="1612"/>
        <end position="1621"/>
    </location>
</feature>
<dbReference type="InterPro" id="IPR029071">
    <property type="entry name" value="Ubiquitin-like_domsf"/>
</dbReference>
<dbReference type="InterPro" id="IPR008936">
    <property type="entry name" value="Rho_GTPase_activation_prot"/>
</dbReference>
<feature type="compositionally biased region" description="Low complexity" evidence="6">
    <location>
        <begin position="1402"/>
        <end position="1430"/>
    </location>
</feature>
<dbReference type="InterPro" id="IPR047887">
    <property type="entry name" value="ARHGAP20_PH"/>
</dbReference>
<feature type="compositionally biased region" description="Polar residues" evidence="6">
    <location>
        <begin position="1547"/>
        <end position="1561"/>
    </location>
</feature>
<feature type="region of interest" description="Disordered" evidence="6">
    <location>
        <begin position="355"/>
        <end position="386"/>
    </location>
</feature>
<evidence type="ECO:0000256" key="2">
    <source>
        <dbReference type="ARBA" id="ARBA00022468"/>
    </source>
</evidence>
<dbReference type="EMBL" id="RHFK02000016">
    <property type="protein sequence ID" value="TWW64082.1"/>
    <property type="molecule type" value="Genomic_DNA"/>
</dbReference>
<evidence type="ECO:0000313" key="11">
    <source>
        <dbReference type="Proteomes" id="UP000324091"/>
    </source>
</evidence>
<feature type="region of interest" description="Disordered" evidence="6">
    <location>
        <begin position="982"/>
        <end position="1207"/>
    </location>
</feature>
<dbReference type="Pfam" id="PF00788">
    <property type="entry name" value="RA"/>
    <property type="match status" value="1"/>
</dbReference>
<dbReference type="CDD" id="cd13319">
    <property type="entry name" value="PH_RARhoGAP"/>
    <property type="match status" value="1"/>
</dbReference>
<feature type="compositionally biased region" description="Basic and acidic residues" evidence="6">
    <location>
        <begin position="1532"/>
        <end position="1544"/>
    </location>
</feature>
<dbReference type="CDD" id="cd12949">
    <property type="entry name" value="NOPS_PSPC1"/>
    <property type="match status" value="1"/>
</dbReference>
<dbReference type="SMART" id="SM00324">
    <property type="entry name" value="RhoGAP"/>
    <property type="match status" value="1"/>
</dbReference>
<evidence type="ECO:0000256" key="6">
    <source>
        <dbReference type="SAM" id="MobiDB-lite"/>
    </source>
</evidence>
<dbReference type="FunFam" id="3.30.70.330:FF:000043">
    <property type="entry name" value="paraspeckle component 1 isoform X1"/>
    <property type="match status" value="1"/>
</dbReference>
<feature type="region of interest" description="Disordered" evidence="6">
    <location>
        <begin position="1231"/>
        <end position="1278"/>
    </location>
</feature>
<dbReference type="GO" id="GO:0007165">
    <property type="term" value="P:signal transduction"/>
    <property type="evidence" value="ECO:0007669"/>
    <property type="project" value="InterPro"/>
</dbReference>
<organism evidence="10 11">
    <name type="scientific">Takifugu flavidus</name>
    <name type="common">sansaifugu</name>
    <dbReference type="NCBI Taxonomy" id="433684"/>
    <lineage>
        <taxon>Eukaryota</taxon>
        <taxon>Metazoa</taxon>
        <taxon>Chordata</taxon>
        <taxon>Craniata</taxon>
        <taxon>Vertebrata</taxon>
        <taxon>Euteleostomi</taxon>
        <taxon>Actinopterygii</taxon>
        <taxon>Neopterygii</taxon>
        <taxon>Teleostei</taxon>
        <taxon>Neoteleostei</taxon>
        <taxon>Acanthomorphata</taxon>
        <taxon>Eupercaria</taxon>
        <taxon>Tetraodontiformes</taxon>
        <taxon>Tetradontoidea</taxon>
        <taxon>Tetraodontidae</taxon>
        <taxon>Takifugu</taxon>
    </lineage>
</organism>
<evidence type="ECO:0000256" key="5">
    <source>
        <dbReference type="PROSITE-ProRule" id="PRU00176"/>
    </source>
</evidence>
<dbReference type="InterPro" id="IPR011993">
    <property type="entry name" value="PH-like_dom_sf"/>
</dbReference>
<keyword evidence="11" id="KW-1185">Reference proteome</keyword>
<dbReference type="Pfam" id="PF00076">
    <property type="entry name" value="RRM_1"/>
    <property type="match status" value="2"/>
</dbReference>
<keyword evidence="3" id="KW-0677">Repeat</keyword>
<feature type="domain" description="RRM" evidence="7">
    <location>
        <begin position="159"/>
        <end position="225"/>
    </location>
</feature>
<dbReference type="GO" id="GO:0005096">
    <property type="term" value="F:GTPase activator activity"/>
    <property type="evidence" value="ECO:0007669"/>
    <property type="project" value="UniProtKB-KW"/>
</dbReference>
<dbReference type="Proteomes" id="UP000324091">
    <property type="component" value="Chromosome 3"/>
</dbReference>
<protein>
    <submittedName>
        <fullName evidence="10">Rho GTPase-activating protein 20</fullName>
    </submittedName>
</protein>
<evidence type="ECO:0000259" key="7">
    <source>
        <dbReference type="PROSITE" id="PS50102"/>
    </source>
</evidence>
<sequence length="1778" mass="200912">MDNRNTQQTTEQSDNSPQPENHGTESPSAEQTAADKDSSEPTPQQSPRSEDGDGAEEEPRRSPVEMTLDINNFRKAGEKTFTLRSRLFVGNLPLDMTDEEFKHMFAKYGNVSEVFVNRERGFGFIRLETRTLAEIAKAELDGTVMNNRPIRIRFPVHGAALTVRNLLPAVTNELLEQAFSQFGPVERAIVVTDDQGCPTGKGIVEFANKGAARKALECCTEGALLLTTTPCPAIVEPLEHFDDEDGMPEKLVPKIPKYYKEREQKPHFSQPGTFEFEYVSRWKALHELDKQQRQLVEKSIREAKEKLEAELESAKNEHQLMLMTQDLMRRQEELRRLEELRNQELVRRKQIEMRHEEERRRREEEMRHREQEDLRRHPDGFKPNYMDNKEQEMRVGDLGLRGAINIGDGYNQASPGPGGSQGQMMGISGGRGPTGPEGTTNMGTPLLSDNGSMDSGTLNRSVSGGWMDNLSPQQRPESLGRGGGHQASKRRMKYQSYRRQSAPSLVITKALTRSKTLSRESFQLPVFPERCSLVQSFLAGFDRSFLLHGHVQLRTGMQTQDRHLFLFTDILVISKAKSANNFKRKAQVRVCQMWTTGYTDEVYEGSTSPERSFVMGWPTCNYVATFSSTEDKEKWFLRLKSRIKEEKENEEPKTIPLRVYGKGINTFAVTKTLPVSNWDSTNEVVRLALQQFGVIGNVKDFQLWVISKKDNVPYPLIGHEFPFSIQMSHVIPTPSPGGEGRDTAAPPVDRQVALQMEQLQVYKQCQFILKPRPTDTQNLPAELPQKPLKRRRSFIGWAFWRGSSSHLNDPSLSTPRGCLFGQPLGSVCIDGALPKPVMDMLAFLYAEGSWTRGIFRRPAGARAVRELRDTLDSGNFQLPLTRDHVFVIAGVFKDFLRSIPGSLLCSELHEEWMDVLDEEDEEEEQVQDIKRMISRLPNENALLLRYLLAMLHGIQGNAQENQMTSFNLSVCIAPSMLWPPGAPCSNEAEGEGTKKERRGEERRGERRGEERRRGRRGEERRRGGEERRGRRGEERGMRRRGGRRGEERRARGEERRGEEREEERGEERRGGRGEERRGEERRGGERRGGEERRGEERRGEERRGEEREERGEERRGRRGEERRGRRGEREREGEERRGEGRRGEERRERGERRGEGGEERRGRRRGEERRGGEEERAGEERRGQERRGEEREERAGQEGRGWGRVAQWGDRGPVCELVKFMIEHCRQILGEDPSSLYGGPPPQPPPEETGSEWFYPMTDSSYDSLENELDHSSSSPSFCNRRQLRAETLRGSLDSILTFSDCDQDTDPEILQAQPDSEPRLKVHPLERHRARRLKPGVSYVSRDTQTVNSGSRERRCSEPAITYVAKFRPCASGMDDANSEELPSQPPNPCGETKKGGGTSAGLEASSSSLSSISPDPTRSSLDSPDSLDSDITWVRRRGLYISRTNLPSASSTTSNPQPSGAPPEHSCCPKGSPPKEPLTWGTLKSCQSLHPNSWLKKGRRLSLTQQDNLAQEEDKSGGGPSHKSLTFGKHASEKGKAGERGEQPAISNNRPQQKPSSRVSRAGADGSRACLLPGKDGHSDQHLKRGPFSPPPHHRSTGSLSFSKPSWFHSSESLLPSENPSKHNTGSEEKTPNRPSPPLFMKESSSPFTLLKQSKAAEEQRSSRLYQRRGSEPGRQVIDRSSGVTRARLPSDPGLKVTEVDIGSQGEKPKARFCLSPCATKAVRDYFSSHPDSSPHSSQQVALALVESRREWLKRCNDPTADVDFEQLLFAEESYV</sequence>
<feature type="region of interest" description="Disordered" evidence="6">
    <location>
        <begin position="1446"/>
        <end position="1701"/>
    </location>
</feature>
<dbReference type="InterPro" id="IPR012677">
    <property type="entry name" value="Nucleotide-bd_a/b_plait_sf"/>
</dbReference>
<feature type="domain" description="Ras-associating" evidence="8">
    <location>
        <begin position="653"/>
        <end position="774"/>
    </location>
</feature>
<feature type="compositionally biased region" description="Polar residues" evidence="6">
    <location>
        <begin position="1"/>
        <end position="31"/>
    </location>
</feature>
<feature type="region of interest" description="Disordered" evidence="6">
    <location>
        <begin position="413"/>
        <end position="489"/>
    </location>
</feature>
<dbReference type="FunFam" id="2.30.29.30:FF:000217">
    <property type="entry name" value="Rho GTPase activating protein 20"/>
    <property type="match status" value="1"/>
</dbReference>
<gene>
    <name evidence="10" type="ORF">D4764_03G0010900</name>
</gene>
<evidence type="ECO:0000313" key="10">
    <source>
        <dbReference type="EMBL" id="TWW64082.1"/>
    </source>
</evidence>
<feature type="compositionally biased region" description="Polar residues" evidence="6">
    <location>
        <begin position="1446"/>
        <end position="1460"/>
    </location>
</feature>
<dbReference type="SMART" id="SM00360">
    <property type="entry name" value="RRM"/>
    <property type="match status" value="2"/>
</dbReference>
<dbReference type="SUPFAM" id="SSF54236">
    <property type="entry name" value="Ubiquitin-like"/>
    <property type="match status" value="1"/>
</dbReference>
<dbReference type="PROSITE" id="PS50102">
    <property type="entry name" value="RRM"/>
    <property type="match status" value="2"/>
</dbReference>
<comment type="subcellular location">
    <subcellularLocation>
        <location evidence="1">Nucleus speckle</location>
    </subcellularLocation>
</comment>
<dbReference type="InterPro" id="IPR000504">
    <property type="entry name" value="RRM_dom"/>
</dbReference>
<dbReference type="Gene3D" id="2.30.29.30">
    <property type="entry name" value="Pleckstrin-homology domain (PH domain)/Phosphotyrosine-binding domain (PTB)"/>
    <property type="match status" value="1"/>
</dbReference>
<evidence type="ECO:0000256" key="4">
    <source>
        <dbReference type="ARBA" id="ARBA00022884"/>
    </source>
</evidence>
<keyword evidence="4 5" id="KW-0694">RNA-binding</keyword>
<evidence type="ECO:0000259" key="9">
    <source>
        <dbReference type="PROSITE" id="PS50238"/>
    </source>
</evidence>
<dbReference type="SUPFAM" id="SSF48350">
    <property type="entry name" value="GTPase activation domain, GAP"/>
    <property type="match status" value="1"/>
</dbReference>
<dbReference type="PANTHER" id="PTHR23179:SF28">
    <property type="entry name" value="RHO GTPASE-ACTIVATING PROTEIN 20"/>
    <property type="match status" value="1"/>
</dbReference>
<reference evidence="10 11" key="1">
    <citation type="submission" date="2019-04" db="EMBL/GenBank/DDBJ databases">
        <title>Chromosome genome assembly for Takifugu flavidus.</title>
        <authorList>
            <person name="Xiao S."/>
        </authorList>
    </citation>
    <scope>NUCLEOTIDE SEQUENCE [LARGE SCALE GENOMIC DNA]</scope>
    <source>
        <strain evidence="10">HTHZ2018</strain>
        <tissue evidence="10">Muscle</tissue>
    </source>
</reference>
<dbReference type="InterPro" id="IPR000159">
    <property type="entry name" value="RA_dom"/>
</dbReference>
<dbReference type="PROSITE" id="PS50238">
    <property type="entry name" value="RHOGAP"/>
    <property type="match status" value="1"/>
</dbReference>
<dbReference type="PANTHER" id="PTHR23179">
    <property type="entry name" value="T-CELL ACTIVATION RHO GTPASE ACTIVATING PROTEIN-RELATED"/>
    <property type="match status" value="1"/>
</dbReference>
<feature type="region of interest" description="Disordered" evidence="6">
    <location>
        <begin position="1"/>
        <end position="69"/>
    </location>
</feature>
<evidence type="ECO:0000256" key="3">
    <source>
        <dbReference type="ARBA" id="ARBA00022737"/>
    </source>
</evidence>
<dbReference type="GO" id="GO:0003723">
    <property type="term" value="F:RNA binding"/>
    <property type="evidence" value="ECO:0007669"/>
    <property type="project" value="UniProtKB-UniRule"/>
</dbReference>
<dbReference type="SUPFAM" id="SSF50729">
    <property type="entry name" value="PH domain-like"/>
    <property type="match status" value="1"/>
</dbReference>
<dbReference type="PROSITE" id="PS50200">
    <property type="entry name" value="RA"/>
    <property type="match status" value="1"/>
</dbReference>
<accession>A0A5C6N9B4</accession>
<dbReference type="GO" id="GO:0016607">
    <property type="term" value="C:nuclear speck"/>
    <property type="evidence" value="ECO:0007669"/>
    <property type="project" value="UniProtKB-SubCell"/>
</dbReference>
<dbReference type="Gene3D" id="1.10.555.10">
    <property type="entry name" value="Rho GTPase activation protein"/>
    <property type="match status" value="1"/>
</dbReference>